<dbReference type="OrthoDB" id="10477141at2759"/>
<gene>
    <name evidence="3" type="ORF">JI435_140580</name>
</gene>
<evidence type="ECO:0000313" key="4">
    <source>
        <dbReference type="Proteomes" id="UP000663193"/>
    </source>
</evidence>
<protein>
    <submittedName>
        <fullName evidence="3">Uncharacterized protein</fullName>
    </submittedName>
</protein>
<organism evidence="3 4">
    <name type="scientific">Phaeosphaeria nodorum (strain SN15 / ATCC MYA-4574 / FGSC 10173)</name>
    <name type="common">Glume blotch fungus</name>
    <name type="synonym">Parastagonospora nodorum</name>
    <dbReference type="NCBI Taxonomy" id="321614"/>
    <lineage>
        <taxon>Eukaryota</taxon>
        <taxon>Fungi</taxon>
        <taxon>Dikarya</taxon>
        <taxon>Ascomycota</taxon>
        <taxon>Pezizomycotina</taxon>
        <taxon>Dothideomycetes</taxon>
        <taxon>Pleosporomycetidae</taxon>
        <taxon>Pleosporales</taxon>
        <taxon>Pleosporineae</taxon>
        <taxon>Phaeosphaeriaceae</taxon>
        <taxon>Parastagonospora</taxon>
    </lineage>
</organism>
<reference evidence="4" key="1">
    <citation type="journal article" date="2021" name="BMC Genomics">
        <title>Chromosome-level genome assembly and manually-curated proteome of model necrotroph Parastagonospora nodorum Sn15 reveals a genome-wide trove of candidate effector homologs, and redundancy of virulence-related functions within an accessory chromosome.</title>
        <authorList>
            <person name="Bertazzoni S."/>
            <person name="Jones D.A.B."/>
            <person name="Phan H.T."/>
            <person name="Tan K.-C."/>
            <person name="Hane J.K."/>
        </authorList>
    </citation>
    <scope>NUCLEOTIDE SEQUENCE [LARGE SCALE GENOMIC DNA]</scope>
    <source>
        <strain evidence="4">SN15 / ATCC MYA-4574 / FGSC 10173)</strain>
    </source>
</reference>
<evidence type="ECO:0000256" key="2">
    <source>
        <dbReference type="SAM" id="MobiDB-lite"/>
    </source>
</evidence>
<evidence type="ECO:0000256" key="1">
    <source>
        <dbReference type="SAM" id="Coils"/>
    </source>
</evidence>
<feature type="compositionally biased region" description="Polar residues" evidence="2">
    <location>
        <begin position="116"/>
        <end position="129"/>
    </location>
</feature>
<dbReference type="VEuPathDB" id="FungiDB:JI435_140580"/>
<accession>A0A7U2I2K2</accession>
<feature type="coiled-coil region" evidence="1">
    <location>
        <begin position="169"/>
        <end position="196"/>
    </location>
</feature>
<dbReference type="AlphaFoldDB" id="A0A7U2I2K2"/>
<name>A0A7U2I2K2_PHANO</name>
<proteinExistence type="predicted"/>
<dbReference type="KEGG" id="pno:SNOG_14058"/>
<keyword evidence="4" id="KW-1185">Reference proteome</keyword>
<keyword evidence="1" id="KW-0175">Coiled coil</keyword>
<feature type="region of interest" description="Disordered" evidence="2">
    <location>
        <begin position="95"/>
        <end position="129"/>
    </location>
</feature>
<dbReference type="EMBL" id="CP069029">
    <property type="protein sequence ID" value="QRC97047.1"/>
    <property type="molecule type" value="Genomic_DNA"/>
</dbReference>
<dbReference type="RefSeq" id="XP_001804257.1">
    <property type="nucleotide sequence ID" value="XM_001804205.1"/>
</dbReference>
<dbReference type="Proteomes" id="UP000663193">
    <property type="component" value="Chromosome 7"/>
</dbReference>
<sequence>MPILVAGDFIRLTPSYYDKIELSEPFCWIWPSLNDRIGLAKFNALVRYAIMVRGFPGNLSDMPFGLHGVFPQLCADLAKGQDIDNMKTTWEGEKRYGKGLVGGGVEEPEEVEPNRESTNNDGPDEQQNSRNVFENRIQYLCEEFQAYTSTPRADYEGFVEGQAQYGAIVKGLKKEVEVAECRVRILEAELEKAKAGEKTWKHKFEGVAPWTIWRKIMR</sequence>
<evidence type="ECO:0000313" key="3">
    <source>
        <dbReference type="EMBL" id="QRC97047.1"/>
    </source>
</evidence>